<feature type="domain" description="Rhodopsin" evidence="8">
    <location>
        <begin position="38"/>
        <end position="270"/>
    </location>
</feature>
<dbReference type="Proteomes" id="UP001056384">
    <property type="component" value="Chromosome 12"/>
</dbReference>
<dbReference type="InterPro" id="IPR052337">
    <property type="entry name" value="SAT4-like"/>
</dbReference>
<gene>
    <name evidence="9" type="ORF">Slin15195_G128040</name>
</gene>
<evidence type="ECO:0000259" key="8">
    <source>
        <dbReference type="Pfam" id="PF20684"/>
    </source>
</evidence>
<comment type="subcellular location">
    <subcellularLocation>
        <location evidence="1">Membrane</location>
        <topology evidence="1">Multi-pass membrane protein</topology>
    </subcellularLocation>
</comment>
<reference evidence="9" key="1">
    <citation type="submission" date="2022-06" db="EMBL/GenBank/DDBJ databases">
        <title>Complete genome sequences of two strains of the flax pathogen Septoria linicola.</title>
        <authorList>
            <person name="Lapalu N."/>
            <person name="Simon A."/>
            <person name="Demenou B."/>
            <person name="Paumier D."/>
            <person name="Guillot M.-P."/>
            <person name="Gout L."/>
            <person name="Valade R."/>
        </authorList>
    </citation>
    <scope>NUCLEOTIDE SEQUENCE</scope>
    <source>
        <strain evidence="9">SE15195</strain>
    </source>
</reference>
<feature type="region of interest" description="Disordered" evidence="6">
    <location>
        <begin position="349"/>
        <end position="430"/>
    </location>
</feature>
<keyword evidence="10" id="KW-1185">Reference proteome</keyword>
<feature type="transmembrane region" description="Helical" evidence="7">
    <location>
        <begin position="131"/>
        <end position="151"/>
    </location>
</feature>
<dbReference type="AlphaFoldDB" id="A0A9Q9B742"/>
<accession>A0A9Q9B742</accession>
<dbReference type="InterPro" id="IPR049326">
    <property type="entry name" value="Rhodopsin_dom_fungi"/>
</dbReference>
<evidence type="ECO:0000313" key="9">
    <source>
        <dbReference type="EMBL" id="USW59485.1"/>
    </source>
</evidence>
<evidence type="ECO:0000313" key="10">
    <source>
        <dbReference type="Proteomes" id="UP001056384"/>
    </source>
</evidence>
<protein>
    <recommendedName>
        <fullName evidence="8">Rhodopsin domain-containing protein</fullName>
    </recommendedName>
</protein>
<keyword evidence="3 7" id="KW-1133">Transmembrane helix</keyword>
<keyword evidence="2 7" id="KW-0812">Transmembrane</keyword>
<name>A0A9Q9B742_9PEZI</name>
<feature type="compositionally biased region" description="Polar residues" evidence="6">
    <location>
        <begin position="484"/>
        <end position="496"/>
    </location>
</feature>
<evidence type="ECO:0000256" key="4">
    <source>
        <dbReference type="ARBA" id="ARBA00023136"/>
    </source>
</evidence>
<proteinExistence type="inferred from homology"/>
<feature type="transmembrane region" description="Helical" evidence="7">
    <location>
        <begin position="100"/>
        <end position="119"/>
    </location>
</feature>
<evidence type="ECO:0000256" key="1">
    <source>
        <dbReference type="ARBA" id="ARBA00004141"/>
    </source>
</evidence>
<dbReference type="Pfam" id="PF20684">
    <property type="entry name" value="Fung_rhodopsin"/>
    <property type="match status" value="1"/>
</dbReference>
<feature type="transmembrane region" description="Helical" evidence="7">
    <location>
        <begin position="177"/>
        <end position="197"/>
    </location>
</feature>
<evidence type="ECO:0000256" key="5">
    <source>
        <dbReference type="ARBA" id="ARBA00038359"/>
    </source>
</evidence>
<evidence type="ECO:0000256" key="6">
    <source>
        <dbReference type="SAM" id="MobiDB-lite"/>
    </source>
</evidence>
<feature type="transmembrane region" description="Helical" evidence="7">
    <location>
        <begin position="51"/>
        <end position="69"/>
    </location>
</feature>
<evidence type="ECO:0000256" key="3">
    <source>
        <dbReference type="ARBA" id="ARBA00022989"/>
    </source>
</evidence>
<feature type="compositionally biased region" description="Polar residues" evidence="6">
    <location>
        <begin position="387"/>
        <end position="409"/>
    </location>
</feature>
<keyword evidence="4 7" id="KW-0472">Membrane</keyword>
<sequence>MGWIANASPELEHQSRWRSIMATTLVFTVLMIMVVALRFWIRRRILHKEDWLTLGTMIVSMIYSASVIVQTKYGLGLPVQLQPIENWRNYVLCNYAARPFYLFGLAGFKLALCISYLRMTKGSTDYNYRRFIIAVAIFSTASHMIFVVLYFCQCIPLSKMFDRTVIGECLPFAPVNYAISVVVILCDIIIFLLPMPLIHRLHLERAVKLGLTIVFALGLLTTVLSIMRASQIHRIAYVDGDLTYFVIRSGLELNIGIITSCLPVLRPVLRLIPRKIISLLPIASTGNPHEPGPHGEVELHGDYPPTQTIGGSYRMYSQSGRSWRSHKSPRWLNKGKGQMLCSTNGELEEVDDYDDLPSRSASTVQPPDRTASRQSTSRQWEHRRSATGRSIMSQAATTRSILSSTSDGASQAIIKGGGRQRWEQPDGSGRWEGFGGVIKTIELDVSSCAATPTSTTGPGEFGRGLTRKDDWDHAVPSPFASRSRAGSSVSNLGREG</sequence>
<evidence type="ECO:0000256" key="7">
    <source>
        <dbReference type="SAM" id="Phobius"/>
    </source>
</evidence>
<feature type="transmembrane region" description="Helical" evidence="7">
    <location>
        <begin position="209"/>
        <end position="230"/>
    </location>
</feature>
<dbReference type="GO" id="GO:0016020">
    <property type="term" value="C:membrane"/>
    <property type="evidence" value="ECO:0007669"/>
    <property type="project" value="UniProtKB-SubCell"/>
</dbReference>
<dbReference type="PANTHER" id="PTHR33048:SF146">
    <property type="entry name" value="INTEGRAL MEMBRANE PROTEIN"/>
    <property type="match status" value="1"/>
</dbReference>
<dbReference type="PANTHER" id="PTHR33048">
    <property type="entry name" value="PTH11-LIKE INTEGRAL MEMBRANE PROTEIN (AFU_ORTHOLOGUE AFUA_5G11245)"/>
    <property type="match status" value="1"/>
</dbReference>
<evidence type="ECO:0000256" key="2">
    <source>
        <dbReference type="ARBA" id="ARBA00022692"/>
    </source>
</evidence>
<feature type="region of interest" description="Disordered" evidence="6">
    <location>
        <begin position="449"/>
        <end position="496"/>
    </location>
</feature>
<dbReference type="EMBL" id="CP099429">
    <property type="protein sequence ID" value="USW59485.1"/>
    <property type="molecule type" value="Genomic_DNA"/>
</dbReference>
<feature type="transmembrane region" description="Helical" evidence="7">
    <location>
        <begin position="20"/>
        <end position="39"/>
    </location>
</feature>
<comment type="similarity">
    <text evidence="5">Belongs to the SAT4 family.</text>
</comment>
<organism evidence="9 10">
    <name type="scientific">Septoria linicola</name>
    <dbReference type="NCBI Taxonomy" id="215465"/>
    <lineage>
        <taxon>Eukaryota</taxon>
        <taxon>Fungi</taxon>
        <taxon>Dikarya</taxon>
        <taxon>Ascomycota</taxon>
        <taxon>Pezizomycotina</taxon>
        <taxon>Dothideomycetes</taxon>
        <taxon>Dothideomycetidae</taxon>
        <taxon>Mycosphaerellales</taxon>
        <taxon>Mycosphaerellaceae</taxon>
        <taxon>Septoria</taxon>
    </lineage>
</organism>